<evidence type="ECO:0000259" key="2">
    <source>
        <dbReference type="Pfam" id="PF01266"/>
    </source>
</evidence>
<feature type="domain" description="FAD dependent oxidoreductase" evidence="2">
    <location>
        <begin position="4"/>
        <end position="396"/>
    </location>
</feature>
<dbReference type="PANTHER" id="PTHR13847">
    <property type="entry name" value="SARCOSINE DEHYDROGENASE-RELATED"/>
    <property type="match status" value="1"/>
</dbReference>
<evidence type="ECO:0000313" key="3">
    <source>
        <dbReference type="EMBL" id="QKV20018.1"/>
    </source>
</evidence>
<dbReference type="RefSeq" id="WP_175277909.1">
    <property type="nucleotide sequence ID" value="NZ_CP054836.1"/>
</dbReference>
<sequence length="417" mass="47020">MYVDTIVLGAGIVGVSAAIHLARRDRSVLLIDIREAGEGTSKGNAGLIQREGVLPHAFPQKIWQILKYGLNTSRDMRYHLRDIPPLIPYLVRYWWHSRPKNYQAIVRDYAQFISHSVSEHALLVEKACAQHLIVRNGWLEAYRSDEALTKAYAEADWLRSEYEIASSRVEAAELRMIEPSLKIDFAGAIRWTDPWTVKNPLELTRAYFAYFRKLGGQYLQGDAHTLTCGPDGRWSVMTCSGVVSARDAVVALGPWSTDLVRMLGYRFPIAVQRGYSIHYRPEEDAPLQNWFADREMAFLLAPMTNGIRLTTGSEFARRDAAKSPVQLDVAEKTARETVRFGERVDTEPWLGARPCTADMLPIIGPAPRHRGLWFAFGHAHHGLTLGPATGRLIAEMIVGEETFTNAEPFSARRFRSL</sequence>
<keyword evidence="1" id="KW-0560">Oxidoreductase</keyword>
<proteinExistence type="predicted"/>
<dbReference type="PANTHER" id="PTHR13847:SF289">
    <property type="entry name" value="GLYCINE OXIDASE"/>
    <property type="match status" value="1"/>
</dbReference>
<protein>
    <submittedName>
        <fullName evidence="3">FAD-binding oxidoreductase</fullName>
    </submittedName>
</protein>
<keyword evidence="4" id="KW-1185">Reference proteome</keyword>
<dbReference type="Proteomes" id="UP000509367">
    <property type="component" value="Chromosome"/>
</dbReference>
<gene>
    <name evidence="3" type="ORF">HTY61_16955</name>
</gene>
<reference evidence="3 4" key="1">
    <citation type="submission" date="2020-06" db="EMBL/GenBank/DDBJ databases">
        <title>Oricola thermophila sp. nov. isolated from a tidal sediments.</title>
        <authorList>
            <person name="Kwon K.K."/>
            <person name="Yang S.-H."/>
            <person name="Park M.-J."/>
        </authorList>
    </citation>
    <scope>NUCLEOTIDE SEQUENCE [LARGE SCALE GENOMIC DNA]</scope>
    <source>
        <strain evidence="3 4">MEBiC13590</strain>
    </source>
</reference>
<dbReference type="InterPro" id="IPR036188">
    <property type="entry name" value="FAD/NAD-bd_sf"/>
</dbReference>
<evidence type="ECO:0000313" key="4">
    <source>
        <dbReference type="Proteomes" id="UP000509367"/>
    </source>
</evidence>
<evidence type="ECO:0000256" key="1">
    <source>
        <dbReference type="ARBA" id="ARBA00023002"/>
    </source>
</evidence>
<dbReference type="SUPFAM" id="SSF51905">
    <property type="entry name" value="FAD/NAD(P)-binding domain"/>
    <property type="match status" value="1"/>
</dbReference>
<dbReference type="Gene3D" id="3.30.9.10">
    <property type="entry name" value="D-Amino Acid Oxidase, subunit A, domain 2"/>
    <property type="match status" value="1"/>
</dbReference>
<dbReference type="GO" id="GO:0005737">
    <property type="term" value="C:cytoplasm"/>
    <property type="evidence" value="ECO:0007669"/>
    <property type="project" value="TreeGrafter"/>
</dbReference>
<dbReference type="KEGG" id="orm:HTY61_16955"/>
<accession>A0A6N1VGV5</accession>
<dbReference type="AlphaFoldDB" id="A0A6N1VGV5"/>
<organism evidence="3 4">
    <name type="scientific">Oricola thermophila</name>
    <dbReference type="NCBI Taxonomy" id="2742145"/>
    <lineage>
        <taxon>Bacteria</taxon>
        <taxon>Pseudomonadati</taxon>
        <taxon>Pseudomonadota</taxon>
        <taxon>Alphaproteobacteria</taxon>
        <taxon>Hyphomicrobiales</taxon>
        <taxon>Ahrensiaceae</taxon>
        <taxon>Oricola</taxon>
    </lineage>
</organism>
<name>A0A6N1VGV5_9HYPH</name>
<dbReference type="Pfam" id="PF01266">
    <property type="entry name" value="DAO"/>
    <property type="match status" value="1"/>
</dbReference>
<dbReference type="InterPro" id="IPR006076">
    <property type="entry name" value="FAD-dep_OxRdtase"/>
</dbReference>
<dbReference type="Gene3D" id="3.50.50.60">
    <property type="entry name" value="FAD/NAD(P)-binding domain"/>
    <property type="match status" value="2"/>
</dbReference>
<dbReference type="GO" id="GO:0016491">
    <property type="term" value="F:oxidoreductase activity"/>
    <property type="evidence" value="ECO:0007669"/>
    <property type="project" value="UniProtKB-KW"/>
</dbReference>
<dbReference type="EMBL" id="CP054836">
    <property type="protein sequence ID" value="QKV20018.1"/>
    <property type="molecule type" value="Genomic_DNA"/>
</dbReference>